<organism evidence="1 2">
    <name type="scientific">Potamilus streckersoni</name>
    <dbReference type="NCBI Taxonomy" id="2493646"/>
    <lineage>
        <taxon>Eukaryota</taxon>
        <taxon>Metazoa</taxon>
        <taxon>Spiralia</taxon>
        <taxon>Lophotrochozoa</taxon>
        <taxon>Mollusca</taxon>
        <taxon>Bivalvia</taxon>
        <taxon>Autobranchia</taxon>
        <taxon>Heteroconchia</taxon>
        <taxon>Palaeoheterodonta</taxon>
        <taxon>Unionida</taxon>
        <taxon>Unionoidea</taxon>
        <taxon>Unionidae</taxon>
        <taxon>Ambleminae</taxon>
        <taxon>Lampsilini</taxon>
        <taxon>Potamilus</taxon>
    </lineage>
</organism>
<protein>
    <submittedName>
        <fullName evidence="1">Uncharacterized protein</fullName>
    </submittedName>
</protein>
<evidence type="ECO:0000313" key="2">
    <source>
        <dbReference type="Proteomes" id="UP001195483"/>
    </source>
</evidence>
<proteinExistence type="predicted"/>
<dbReference type="EMBL" id="JAEAOA010000362">
    <property type="protein sequence ID" value="KAK3576654.1"/>
    <property type="molecule type" value="Genomic_DNA"/>
</dbReference>
<reference evidence="1" key="2">
    <citation type="journal article" date="2021" name="Genome Biol. Evol.">
        <title>Developing a high-quality reference genome for a parasitic bivalve with doubly uniparental inheritance (Bivalvia: Unionida).</title>
        <authorList>
            <person name="Smith C.H."/>
        </authorList>
    </citation>
    <scope>NUCLEOTIDE SEQUENCE</scope>
    <source>
        <strain evidence="1">CHS0354</strain>
        <tissue evidence="1">Mantle</tissue>
    </source>
</reference>
<dbReference type="InterPro" id="IPR029006">
    <property type="entry name" value="ADF-H/Gelsolin-like_dom_sf"/>
</dbReference>
<dbReference type="Gene3D" id="3.40.20.10">
    <property type="entry name" value="Severin"/>
    <property type="match status" value="1"/>
</dbReference>
<dbReference type="Proteomes" id="UP001195483">
    <property type="component" value="Unassembled WGS sequence"/>
</dbReference>
<gene>
    <name evidence="1" type="ORF">CHS0354_004939</name>
</gene>
<comment type="caution">
    <text evidence="1">The sequence shown here is derived from an EMBL/GenBank/DDBJ whole genome shotgun (WGS) entry which is preliminary data.</text>
</comment>
<evidence type="ECO:0000313" key="1">
    <source>
        <dbReference type="EMBL" id="KAK3576654.1"/>
    </source>
</evidence>
<reference evidence="1" key="1">
    <citation type="journal article" date="2021" name="Genome Biol. Evol.">
        <title>A High-Quality Reference Genome for a Parasitic Bivalve with Doubly Uniparental Inheritance (Bivalvia: Unionida).</title>
        <authorList>
            <person name="Smith C.H."/>
        </authorList>
    </citation>
    <scope>NUCLEOTIDE SEQUENCE</scope>
    <source>
        <strain evidence="1">CHS0354</strain>
    </source>
</reference>
<sequence length="76" mass="8740">MSHQTGITASEDLLRFFAESKDGSVRLIKIAIRDEKLELETEKGPIGTWDKDILYMNVDSVTFLRMSNEFLLFSLK</sequence>
<accession>A0AAE0RNG1</accession>
<keyword evidence="2" id="KW-1185">Reference proteome</keyword>
<name>A0AAE0RNG1_9BIVA</name>
<reference evidence="1" key="3">
    <citation type="submission" date="2023-05" db="EMBL/GenBank/DDBJ databases">
        <authorList>
            <person name="Smith C.H."/>
        </authorList>
    </citation>
    <scope>NUCLEOTIDE SEQUENCE</scope>
    <source>
        <strain evidence="1">CHS0354</strain>
        <tissue evidence="1">Mantle</tissue>
    </source>
</reference>
<dbReference type="AlphaFoldDB" id="A0AAE0RNG1"/>